<reference evidence="2 3" key="1">
    <citation type="journal article" date="2018" name="Front. Microbiol.">
        <title>Hydrolytic Capabilities as a Key to Environmental Success: Chitinolytic and Cellulolytic Acidobacteria From Acidic Sub-arctic Soils and Boreal Peatlands.</title>
        <authorList>
            <person name="Belova S.E."/>
            <person name="Ravin N.V."/>
            <person name="Pankratov T.A."/>
            <person name="Rakitin A.L."/>
            <person name="Ivanova A.A."/>
            <person name="Beletsky A.V."/>
            <person name="Mardanov A.V."/>
            <person name="Sinninghe Damste J.S."/>
            <person name="Dedysh S.N."/>
        </authorList>
    </citation>
    <scope>NUCLEOTIDE SEQUENCE [LARGE SCALE GENOMIC DNA]</scope>
    <source>
        <strain evidence="2 3">SBC82</strain>
    </source>
</reference>
<name>A0A2Z5G7V6_9BACT</name>
<organism evidence="2 3">
    <name type="scientific">Acidisarcina polymorpha</name>
    <dbReference type="NCBI Taxonomy" id="2211140"/>
    <lineage>
        <taxon>Bacteria</taxon>
        <taxon>Pseudomonadati</taxon>
        <taxon>Acidobacteriota</taxon>
        <taxon>Terriglobia</taxon>
        <taxon>Terriglobales</taxon>
        <taxon>Acidobacteriaceae</taxon>
        <taxon>Acidisarcina</taxon>
    </lineage>
</organism>
<dbReference type="Proteomes" id="UP000253606">
    <property type="component" value="Chromosome"/>
</dbReference>
<dbReference type="SUPFAM" id="SSF54427">
    <property type="entry name" value="NTF2-like"/>
    <property type="match status" value="1"/>
</dbReference>
<sequence length="140" mass="15616">MSDVAEIVNPKTGMTPSEIREFVRNHFEEFVNRKNLDIGDINFAPEFEDHGADVPPGMPPGPAGAKAYVGGAYKKFPDIHVDILDLIADDDRVVVRNHWTGTEAATGTKYEFSGIVIWRIAHRQLVERWAYLTAPQPVKG</sequence>
<dbReference type="Pfam" id="PF12680">
    <property type="entry name" value="SnoaL_2"/>
    <property type="match status" value="1"/>
</dbReference>
<proteinExistence type="predicted"/>
<dbReference type="KEGG" id="abas:ACPOL_5814"/>
<feature type="domain" description="SnoaL-like" evidence="1">
    <location>
        <begin position="23"/>
        <end position="127"/>
    </location>
</feature>
<evidence type="ECO:0000313" key="3">
    <source>
        <dbReference type="Proteomes" id="UP000253606"/>
    </source>
</evidence>
<dbReference type="Gene3D" id="3.10.450.50">
    <property type="match status" value="1"/>
</dbReference>
<dbReference type="InterPro" id="IPR032710">
    <property type="entry name" value="NTF2-like_dom_sf"/>
</dbReference>
<dbReference type="AlphaFoldDB" id="A0A2Z5G7V6"/>
<dbReference type="InterPro" id="IPR037401">
    <property type="entry name" value="SnoaL-like"/>
</dbReference>
<dbReference type="RefSeq" id="WP_201758970.1">
    <property type="nucleotide sequence ID" value="NZ_CP030840.1"/>
</dbReference>
<accession>A0A2Z5G7V6</accession>
<keyword evidence="3" id="KW-1185">Reference proteome</keyword>
<evidence type="ECO:0000313" key="2">
    <source>
        <dbReference type="EMBL" id="AXC15060.1"/>
    </source>
</evidence>
<protein>
    <recommendedName>
        <fullName evidence="1">SnoaL-like domain-containing protein</fullName>
    </recommendedName>
</protein>
<evidence type="ECO:0000259" key="1">
    <source>
        <dbReference type="Pfam" id="PF12680"/>
    </source>
</evidence>
<gene>
    <name evidence="2" type="ORF">ACPOL_5814</name>
</gene>
<dbReference type="EMBL" id="CP030840">
    <property type="protein sequence ID" value="AXC15060.1"/>
    <property type="molecule type" value="Genomic_DNA"/>
</dbReference>